<sequence length="271" mass="29566">MSPIVLRTFRVKKRRLVLLVALVFLAFYLSRSKHELAEQKAVEVMSPSLANRIIVVDPGHGGIDPGVVGRSGTLEKDIVLEVGRRLEVNLEQAGATVLMTRDTDTDLSDPGTIGASAKKREDLKRRVALANDNKADLYVSIHVNSTSDASRRGAQTFVQQGAPESKKASQFIQSELAGTLKNTDRQPSEIDLYISRSTSMPTVIVEIGFMTNEAEAKLLNDPTYQGKVAWAIYAGVVKYFAQGGVTALGPPENEQVIKTFKEQSPGRISEP</sequence>
<dbReference type="RefSeq" id="WP_134213373.1">
    <property type="nucleotide sequence ID" value="NZ_QFFZ01000012.1"/>
</dbReference>
<dbReference type="NCBIfam" id="TIGR02883">
    <property type="entry name" value="spore_cwlD"/>
    <property type="match status" value="1"/>
</dbReference>
<evidence type="ECO:0000259" key="2">
    <source>
        <dbReference type="SMART" id="SM00646"/>
    </source>
</evidence>
<proteinExistence type="predicted"/>
<dbReference type="OrthoDB" id="9772024at2"/>
<dbReference type="CDD" id="cd02696">
    <property type="entry name" value="MurNAc-LAA"/>
    <property type="match status" value="1"/>
</dbReference>
<dbReference type="Pfam" id="PF01520">
    <property type="entry name" value="Amidase_3"/>
    <property type="match status" value="1"/>
</dbReference>
<feature type="domain" description="MurNAc-LAA" evidence="2">
    <location>
        <begin position="127"/>
        <end position="237"/>
    </location>
</feature>
<comment type="caution">
    <text evidence="3">The sequence shown here is derived from an EMBL/GenBank/DDBJ whole genome shotgun (WGS) entry which is preliminary data.</text>
</comment>
<dbReference type="PANTHER" id="PTHR30404">
    <property type="entry name" value="N-ACETYLMURAMOYL-L-ALANINE AMIDASE"/>
    <property type="match status" value="1"/>
</dbReference>
<dbReference type="InterPro" id="IPR050695">
    <property type="entry name" value="N-acetylmuramoyl_amidase_3"/>
</dbReference>
<keyword evidence="4" id="KW-1185">Reference proteome</keyword>
<protein>
    <submittedName>
        <fullName evidence="3">Germination-specific N-acetylmuramoyl-L-alanine amidase</fullName>
        <ecNumber evidence="3">3.5.1.28</ecNumber>
    </submittedName>
</protein>
<dbReference type="PANTHER" id="PTHR30404:SF0">
    <property type="entry name" value="N-ACETYLMURAMOYL-L-ALANINE AMIDASE AMIC"/>
    <property type="match status" value="1"/>
</dbReference>
<evidence type="ECO:0000313" key="3">
    <source>
        <dbReference type="EMBL" id="TEB11701.1"/>
    </source>
</evidence>
<evidence type="ECO:0000256" key="1">
    <source>
        <dbReference type="ARBA" id="ARBA00022801"/>
    </source>
</evidence>
<accession>A0A4Y7RS80</accession>
<dbReference type="GO" id="GO:0009253">
    <property type="term" value="P:peptidoglycan catabolic process"/>
    <property type="evidence" value="ECO:0007669"/>
    <property type="project" value="InterPro"/>
</dbReference>
<dbReference type="Proteomes" id="UP000297597">
    <property type="component" value="Unassembled WGS sequence"/>
</dbReference>
<dbReference type="InterPro" id="IPR002508">
    <property type="entry name" value="MurNAc-LAA_cat"/>
</dbReference>
<dbReference type="SMART" id="SM00646">
    <property type="entry name" value="Ami_3"/>
    <property type="match status" value="1"/>
</dbReference>
<reference evidence="3 4" key="1">
    <citation type="journal article" date="2018" name="Environ. Microbiol.">
        <title>Novel energy conservation strategies and behaviour of Pelotomaculum schinkii driving syntrophic propionate catabolism.</title>
        <authorList>
            <person name="Hidalgo-Ahumada C.A.P."/>
            <person name="Nobu M.K."/>
            <person name="Narihiro T."/>
            <person name="Tamaki H."/>
            <person name="Liu W.T."/>
            <person name="Kamagata Y."/>
            <person name="Stams A.J.M."/>
            <person name="Imachi H."/>
            <person name="Sousa D.Z."/>
        </authorList>
    </citation>
    <scope>NUCLEOTIDE SEQUENCE [LARGE SCALE GENOMIC DNA]</scope>
    <source>
        <strain evidence="3 4">MGP</strain>
    </source>
</reference>
<keyword evidence="1 3" id="KW-0378">Hydrolase</keyword>
<dbReference type="GO" id="GO:0008745">
    <property type="term" value="F:N-acetylmuramoyl-L-alanine amidase activity"/>
    <property type="evidence" value="ECO:0007669"/>
    <property type="project" value="UniProtKB-EC"/>
</dbReference>
<dbReference type="EMBL" id="QFFZ01000012">
    <property type="protein sequence ID" value="TEB11701.1"/>
    <property type="molecule type" value="Genomic_DNA"/>
</dbReference>
<dbReference type="Gene3D" id="3.40.630.40">
    <property type="entry name" value="Zn-dependent exopeptidases"/>
    <property type="match status" value="1"/>
</dbReference>
<dbReference type="GO" id="GO:0030288">
    <property type="term" value="C:outer membrane-bounded periplasmic space"/>
    <property type="evidence" value="ECO:0007669"/>
    <property type="project" value="TreeGrafter"/>
</dbReference>
<dbReference type="InterPro" id="IPR014234">
    <property type="entry name" value="Spore_CwlD"/>
</dbReference>
<name>A0A4Y7RS80_9FIRM</name>
<evidence type="ECO:0000313" key="4">
    <source>
        <dbReference type="Proteomes" id="UP000297597"/>
    </source>
</evidence>
<dbReference type="EC" id="3.5.1.28" evidence="3"/>
<dbReference type="SUPFAM" id="SSF53187">
    <property type="entry name" value="Zn-dependent exopeptidases"/>
    <property type="match status" value="1"/>
</dbReference>
<dbReference type="AlphaFoldDB" id="A0A4Y7RS80"/>
<gene>
    <name evidence="3" type="primary">cwlD_1</name>
    <name evidence="3" type="ORF">Pmgp_01497</name>
</gene>
<organism evidence="3 4">
    <name type="scientific">Pelotomaculum propionicicum</name>
    <dbReference type="NCBI Taxonomy" id="258475"/>
    <lineage>
        <taxon>Bacteria</taxon>
        <taxon>Bacillati</taxon>
        <taxon>Bacillota</taxon>
        <taxon>Clostridia</taxon>
        <taxon>Eubacteriales</taxon>
        <taxon>Desulfotomaculaceae</taxon>
        <taxon>Pelotomaculum</taxon>
    </lineage>
</organism>